<keyword evidence="8 10" id="KW-0472">Membrane</keyword>
<gene>
    <name evidence="11" type="ORF">E7681_04810</name>
</gene>
<dbReference type="PANTHER" id="PTHR43298:SF2">
    <property type="entry name" value="FMN_FAD EXPORTER YEEO-RELATED"/>
    <property type="match status" value="1"/>
</dbReference>
<proteinExistence type="predicted"/>
<evidence type="ECO:0000256" key="8">
    <source>
        <dbReference type="ARBA" id="ARBA00023136"/>
    </source>
</evidence>
<keyword evidence="4" id="KW-1003">Cell membrane</keyword>
<evidence type="ECO:0000256" key="5">
    <source>
        <dbReference type="ARBA" id="ARBA00022692"/>
    </source>
</evidence>
<dbReference type="InterPro" id="IPR048279">
    <property type="entry name" value="MdtK-like"/>
</dbReference>
<feature type="transmembrane region" description="Helical" evidence="10">
    <location>
        <begin position="12"/>
        <end position="34"/>
    </location>
</feature>
<feature type="transmembrane region" description="Helical" evidence="10">
    <location>
        <begin position="354"/>
        <end position="372"/>
    </location>
</feature>
<dbReference type="PANTHER" id="PTHR43298">
    <property type="entry name" value="MULTIDRUG RESISTANCE PROTEIN NORM-RELATED"/>
    <property type="match status" value="1"/>
</dbReference>
<evidence type="ECO:0000256" key="10">
    <source>
        <dbReference type="SAM" id="Phobius"/>
    </source>
</evidence>
<dbReference type="RefSeq" id="WP_136338140.1">
    <property type="nucleotide sequence ID" value="NZ_SSMD01000002.1"/>
</dbReference>
<feature type="transmembrane region" description="Helical" evidence="10">
    <location>
        <begin position="93"/>
        <end position="112"/>
    </location>
</feature>
<dbReference type="PIRSF" id="PIRSF006603">
    <property type="entry name" value="DinF"/>
    <property type="match status" value="1"/>
</dbReference>
<dbReference type="Proteomes" id="UP000306113">
    <property type="component" value="Unassembled WGS sequence"/>
</dbReference>
<evidence type="ECO:0000256" key="1">
    <source>
        <dbReference type="ARBA" id="ARBA00004429"/>
    </source>
</evidence>
<dbReference type="GO" id="GO:0006811">
    <property type="term" value="P:monoatomic ion transport"/>
    <property type="evidence" value="ECO:0007669"/>
    <property type="project" value="UniProtKB-KW"/>
</dbReference>
<evidence type="ECO:0000256" key="6">
    <source>
        <dbReference type="ARBA" id="ARBA00022989"/>
    </source>
</evidence>
<comment type="caution">
    <text evidence="11">The sequence shown here is derived from an EMBL/GenBank/DDBJ whole genome shotgun (WGS) entry which is preliminary data.</text>
</comment>
<organism evidence="11 12">
    <name type="scientific">Thalassobius vesicularis</name>
    <dbReference type="NCBI Taxonomy" id="1294297"/>
    <lineage>
        <taxon>Bacteria</taxon>
        <taxon>Pseudomonadati</taxon>
        <taxon>Pseudomonadota</taxon>
        <taxon>Alphaproteobacteria</taxon>
        <taxon>Rhodobacterales</taxon>
        <taxon>Roseobacteraceae</taxon>
        <taxon>Thalassovita</taxon>
    </lineage>
</organism>
<evidence type="ECO:0000256" key="3">
    <source>
        <dbReference type="ARBA" id="ARBA00022449"/>
    </source>
</evidence>
<evidence type="ECO:0000313" key="12">
    <source>
        <dbReference type="Proteomes" id="UP000306113"/>
    </source>
</evidence>
<dbReference type="InterPro" id="IPR050222">
    <property type="entry name" value="MATE_MdtK"/>
</dbReference>
<keyword evidence="3" id="KW-0050">Antiport</keyword>
<feature type="transmembrane region" description="Helical" evidence="10">
    <location>
        <begin position="311"/>
        <end position="334"/>
    </location>
</feature>
<evidence type="ECO:0000256" key="4">
    <source>
        <dbReference type="ARBA" id="ARBA00022475"/>
    </source>
</evidence>
<evidence type="ECO:0000256" key="9">
    <source>
        <dbReference type="ARBA" id="ARBA00031636"/>
    </source>
</evidence>
<name>A0A4S3ME36_9RHOB</name>
<feature type="transmembrane region" description="Helical" evidence="10">
    <location>
        <begin position="271"/>
        <end position="291"/>
    </location>
</feature>
<dbReference type="GO" id="GO:0015297">
    <property type="term" value="F:antiporter activity"/>
    <property type="evidence" value="ECO:0007669"/>
    <property type="project" value="UniProtKB-KW"/>
</dbReference>
<dbReference type="AlphaFoldDB" id="A0A4S3ME36"/>
<dbReference type="Pfam" id="PF01554">
    <property type="entry name" value="MatE"/>
    <property type="match status" value="2"/>
</dbReference>
<reference evidence="11 12" key="1">
    <citation type="submission" date="2019-04" db="EMBL/GenBank/DDBJ databases">
        <title>Draft genome sequence of Youngimonas vesicularis.</title>
        <authorList>
            <person name="Hameed A."/>
        </authorList>
    </citation>
    <scope>NUCLEOTIDE SEQUENCE [LARGE SCALE GENOMIC DNA]</scope>
    <source>
        <strain evidence="11 12">CC-AMW-E</strain>
    </source>
</reference>
<dbReference type="EMBL" id="SSMD01000002">
    <property type="protein sequence ID" value="THD75778.1"/>
    <property type="molecule type" value="Genomic_DNA"/>
</dbReference>
<feature type="transmembrane region" description="Helical" evidence="10">
    <location>
        <begin position="191"/>
        <end position="217"/>
    </location>
</feature>
<feature type="transmembrane region" description="Helical" evidence="10">
    <location>
        <begin position="421"/>
        <end position="443"/>
    </location>
</feature>
<keyword evidence="6 10" id="KW-1133">Transmembrane helix</keyword>
<dbReference type="InterPro" id="IPR002528">
    <property type="entry name" value="MATE_fam"/>
</dbReference>
<dbReference type="NCBIfam" id="TIGR00797">
    <property type="entry name" value="matE"/>
    <property type="match status" value="1"/>
</dbReference>
<feature type="transmembrane region" description="Helical" evidence="10">
    <location>
        <begin position="132"/>
        <end position="149"/>
    </location>
</feature>
<feature type="transmembrane region" description="Helical" evidence="10">
    <location>
        <begin position="393"/>
        <end position="415"/>
    </location>
</feature>
<keyword evidence="5 10" id="KW-0812">Transmembrane</keyword>
<sequence length="452" mass="48404">MTPQMTHTQHLRAILVLGLPLIGSHVAQFAIWLIDAVMLGWYDVQALAAQVIAGMVFFVLFIMGSGFAWAVMPMVAEAEAAGDTTQVRRYTRMAMWISMLFGLLVLPVMIWAEAVLYALGQSPEVVALGADYLRVAGWGIFPALLVMVLKSYLAALERTRVVLWVTLSAVAVNALVNYVLIFGHWGAPEMGIVGAAVASVAVQVVSGVLMALYAAVATAEHELFVRFWRPDWEAFGKVFRLGWPIGITNLAEVGLFAAASTMMGWLGTIPLAAHGIALQIASLTFMVHLGLSNAATIRAGRALGRVNRAELVRGAQVVLALSLGMALLTVVTFLSVPELLMGLFLSPDEPQRDAVIALGVPLLAAAAVFQLADASQVMALGLLRGVQDTRVPMVIAAISYWVIGVPVSYGLGFGLDWQGPGVWIGLTVGLFLAGSFLMGRFWLHSVRKVPQG</sequence>
<protein>
    <recommendedName>
        <fullName evidence="9">Multidrug-efflux transporter</fullName>
    </recommendedName>
</protein>
<evidence type="ECO:0000256" key="2">
    <source>
        <dbReference type="ARBA" id="ARBA00022448"/>
    </source>
</evidence>
<comment type="subcellular location">
    <subcellularLocation>
        <location evidence="1">Cell inner membrane</location>
        <topology evidence="1">Multi-pass membrane protein</topology>
    </subcellularLocation>
</comment>
<feature type="transmembrane region" description="Helical" evidence="10">
    <location>
        <begin position="46"/>
        <end position="72"/>
    </location>
</feature>
<dbReference type="GO" id="GO:0042910">
    <property type="term" value="F:xenobiotic transmembrane transporter activity"/>
    <property type="evidence" value="ECO:0007669"/>
    <property type="project" value="InterPro"/>
</dbReference>
<accession>A0A4S3ME36</accession>
<keyword evidence="12" id="KW-1185">Reference proteome</keyword>
<evidence type="ECO:0000256" key="7">
    <source>
        <dbReference type="ARBA" id="ARBA00023065"/>
    </source>
</evidence>
<dbReference type="CDD" id="cd13131">
    <property type="entry name" value="MATE_NorM_like"/>
    <property type="match status" value="1"/>
</dbReference>
<dbReference type="OrthoDB" id="9780160at2"/>
<feature type="transmembrane region" description="Helical" evidence="10">
    <location>
        <begin position="238"/>
        <end position="259"/>
    </location>
</feature>
<dbReference type="GO" id="GO:0005886">
    <property type="term" value="C:plasma membrane"/>
    <property type="evidence" value="ECO:0007669"/>
    <property type="project" value="UniProtKB-SubCell"/>
</dbReference>
<evidence type="ECO:0000313" key="11">
    <source>
        <dbReference type="EMBL" id="THD75778.1"/>
    </source>
</evidence>
<keyword evidence="7" id="KW-0406">Ion transport</keyword>
<feature type="transmembrane region" description="Helical" evidence="10">
    <location>
        <begin position="161"/>
        <end position="185"/>
    </location>
</feature>
<keyword evidence="2" id="KW-0813">Transport</keyword>